<comment type="similarity">
    <text evidence="1">Belongs to the ubiquitin-activating E1 family.</text>
</comment>
<dbReference type="Proteomes" id="UP000887565">
    <property type="component" value="Unplaced"/>
</dbReference>
<accession>A0A915HTS9</accession>
<feature type="domain" description="THIF-type NAD/FAD binding fold" evidence="3">
    <location>
        <begin position="7"/>
        <end position="99"/>
    </location>
</feature>
<dbReference type="GO" id="GO:0004839">
    <property type="term" value="F:ubiquitin activating enzyme activity"/>
    <property type="evidence" value="ECO:0007669"/>
    <property type="project" value="TreeGrafter"/>
</dbReference>
<dbReference type="SUPFAM" id="SSF69572">
    <property type="entry name" value="Activating enzymes of the ubiquitin-like proteins"/>
    <property type="match status" value="1"/>
</dbReference>
<dbReference type="InterPro" id="IPR045886">
    <property type="entry name" value="ThiF/MoeB/HesA"/>
</dbReference>
<dbReference type="PANTHER" id="PTHR10953:SF4">
    <property type="entry name" value="UBIQUITIN-ACTIVATING ENZYME E1 C-TERMINAL DOMAIN-CONTAINING PROTEIN"/>
    <property type="match status" value="1"/>
</dbReference>
<dbReference type="InterPro" id="IPR000011">
    <property type="entry name" value="UBQ/SUMO-activ_enz_E1-like"/>
</dbReference>
<dbReference type="InterPro" id="IPR035985">
    <property type="entry name" value="Ubiquitin-activating_enz"/>
</dbReference>
<dbReference type="GO" id="GO:0005737">
    <property type="term" value="C:cytoplasm"/>
    <property type="evidence" value="ECO:0007669"/>
    <property type="project" value="TreeGrafter"/>
</dbReference>
<dbReference type="Gene3D" id="3.40.50.720">
    <property type="entry name" value="NAD(P)-binding Rossmann-like Domain"/>
    <property type="match status" value="1"/>
</dbReference>
<dbReference type="AlphaFoldDB" id="A0A915HTS9"/>
<evidence type="ECO:0000313" key="4">
    <source>
        <dbReference type="Proteomes" id="UP000887565"/>
    </source>
</evidence>
<dbReference type="GO" id="GO:0005634">
    <property type="term" value="C:nucleus"/>
    <property type="evidence" value="ECO:0007669"/>
    <property type="project" value="TreeGrafter"/>
</dbReference>
<dbReference type="PRINTS" id="PR01849">
    <property type="entry name" value="UBIQUITINACT"/>
</dbReference>
<reference evidence="5" key="1">
    <citation type="submission" date="2022-11" db="UniProtKB">
        <authorList>
            <consortium name="WormBaseParasite"/>
        </authorList>
    </citation>
    <scope>IDENTIFICATION</scope>
</reference>
<keyword evidence="4" id="KW-1185">Reference proteome</keyword>
<evidence type="ECO:0000259" key="3">
    <source>
        <dbReference type="Pfam" id="PF00899"/>
    </source>
</evidence>
<dbReference type="GO" id="GO:0006511">
    <property type="term" value="P:ubiquitin-dependent protein catabolic process"/>
    <property type="evidence" value="ECO:0007669"/>
    <property type="project" value="TreeGrafter"/>
</dbReference>
<dbReference type="OMA" id="DASEYKF"/>
<dbReference type="GO" id="GO:0006974">
    <property type="term" value="P:DNA damage response"/>
    <property type="evidence" value="ECO:0007669"/>
    <property type="project" value="TreeGrafter"/>
</dbReference>
<protein>
    <submittedName>
        <fullName evidence="5">THIF-type NAD/FAD binding fold domain-containing protein</fullName>
    </submittedName>
</protein>
<dbReference type="PANTHER" id="PTHR10953">
    <property type="entry name" value="UBIQUITIN-ACTIVATING ENZYME E1"/>
    <property type="match status" value="1"/>
</dbReference>
<dbReference type="WBParaSite" id="nRc.2.0.1.t04936-RA">
    <property type="protein sequence ID" value="nRc.2.0.1.t04936-RA"/>
    <property type="gene ID" value="nRc.2.0.1.g04936"/>
</dbReference>
<dbReference type="InterPro" id="IPR000594">
    <property type="entry name" value="ThiF_NAD_FAD-bd"/>
</dbReference>
<organism evidence="4 5">
    <name type="scientific">Romanomermis culicivorax</name>
    <name type="common">Nematode worm</name>
    <dbReference type="NCBI Taxonomy" id="13658"/>
    <lineage>
        <taxon>Eukaryota</taxon>
        <taxon>Metazoa</taxon>
        <taxon>Ecdysozoa</taxon>
        <taxon>Nematoda</taxon>
        <taxon>Enoplea</taxon>
        <taxon>Dorylaimia</taxon>
        <taxon>Mermithida</taxon>
        <taxon>Mermithoidea</taxon>
        <taxon>Mermithidae</taxon>
        <taxon>Romanomermis</taxon>
    </lineage>
</organism>
<evidence type="ECO:0000256" key="1">
    <source>
        <dbReference type="ARBA" id="ARBA00005673"/>
    </source>
</evidence>
<proteinExistence type="inferred from homology"/>
<sequence>MKNFSMIGLGCGKHGSVTVTDMDQIEISNLNRQFLFRRNDVGSKKSTVAAEAAKQFNPDLNVVAMCDRVGGDTEQIFDDAFFDKLDGVANALDNIEARKSQSFEEFKYLSKNLDNDNSFSQISQYIGARKGDRC</sequence>
<comment type="pathway">
    <text evidence="2">Protein modification.</text>
</comment>
<name>A0A915HTS9_ROMCU</name>
<evidence type="ECO:0000256" key="2">
    <source>
        <dbReference type="ARBA" id="ARBA00043952"/>
    </source>
</evidence>
<evidence type="ECO:0000313" key="5">
    <source>
        <dbReference type="WBParaSite" id="nRc.2.0.1.t04936-RA"/>
    </source>
</evidence>
<dbReference type="Pfam" id="PF00899">
    <property type="entry name" value="ThiF"/>
    <property type="match status" value="1"/>
</dbReference>